<dbReference type="EMBL" id="REGN01000412">
    <property type="protein sequence ID" value="RNA42124.1"/>
    <property type="molecule type" value="Genomic_DNA"/>
</dbReference>
<dbReference type="Gene3D" id="3.60.21.10">
    <property type="match status" value="1"/>
</dbReference>
<evidence type="ECO:0000313" key="3">
    <source>
        <dbReference type="EMBL" id="RNA42124.1"/>
    </source>
</evidence>
<dbReference type="GO" id="GO:0006506">
    <property type="term" value="P:GPI anchor biosynthetic process"/>
    <property type="evidence" value="ECO:0007669"/>
    <property type="project" value="InterPro"/>
</dbReference>
<feature type="transmembrane region" description="Helical" evidence="2">
    <location>
        <begin position="37"/>
        <end position="57"/>
    </location>
</feature>
<dbReference type="PANTHER" id="PTHR13315">
    <property type="entry name" value="METALLO PHOSPHOESTERASE RELATED"/>
    <property type="match status" value="1"/>
</dbReference>
<dbReference type="SUPFAM" id="SSF56300">
    <property type="entry name" value="Metallo-dependent phosphatases"/>
    <property type="match status" value="1"/>
</dbReference>
<keyword evidence="4" id="KW-1185">Reference proteome</keyword>
<keyword evidence="2" id="KW-1133">Transmembrane helix</keyword>
<name>A0A3M7T262_BRAPC</name>
<sequence>MIDSNKFKHADTTLLEEQRNQPSTFQMRPIAKNRFKLLIILSALIILYNEVFVYWLAYLNWPSVHKSSLFYHKNGTQIHDLNERPVRLILVADPQLIGENDEPWFIGWLARWDADRYLRSCFVLANSYTKPDATIFLGDLFDEGLKASDDQMERYFNRFESIFHSHKMSHDYGIKQIYISGDNDVGGEYMGDRNNRLVRRFEKYFGPNVELFEFNSYIKFLKLDVDYTASFYAGNKRKYVRSLVEKSRQQDNEMGQKDKLTIILNHISLVRKNPQELDNLNKDTGSSLIIKGDNHLFEIIKFNYVKNRIEEYITPLKDKTNNFYMLSLDTEKTKKGVEFVYELSIPTCSYRMGVPNMGYGLLTLMPNGQAYVSILWLPSRYKSIKFYLVYLGCIACYFLFNLCIKKNLKKINLIFSNKIA</sequence>
<protein>
    <submittedName>
        <fullName evidence="3">Metallophosphoesterase 1-like protein</fullName>
    </submittedName>
</protein>
<dbReference type="InterPro" id="IPR033308">
    <property type="entry name" value="PGAP5/Cdc1/Ted1"/>
</dbReference>
<comment type="caution">
    <text evidence="3">The sequence shown here is derived from an EMBL/GenBank/DDBJ whole genome shotgun (WGS) entry which is preliminary data.</text>
</comment>
<dbReference type="PANTHER" id="PTHR13315:SF4">
    <property type="entry name" value="METALLOPHOSPHOESTERASE, ISOFORM E"/>
    <property type="match status" value="1"/>
</dbReference>
<dbReference type="InterPro" id="IPR029052">
    <property type="entry name" value="Metallo-depent_PP-like"/>
</dbReference>
<dbReference type="Proteomes" id="UP000276133">
    <property type="component" value="Unassembled WGS sequence"/>
</dbReference>
<proteinExistence type="predicted"/>
<keyword evidence="1 2" id="KW-0472">Membrane</keyword>
<keyword evidence="2" id="KW-0812">Transmembrane</keyword>
<evidence type="ECO:0000256" key="2">
    <source>
        <dbReference type="SAM" id="Phobius"/>
    </source>
</evidence>
<dbReference type="STRING" id="10195.A0A3M7T262"/>
<dbReference type="OrthoDB" id="5977743at2759"/>
<dbReference type="GO" id="GO:0005783">
    <property type="term" value="C:endoplasmic reticulum"/>
    <property type="evidence" value="ECO:0007669"/>
    <property type="project" value="TreeGrafter"/>
</dbReference>
<evidence type="ECO:0000256" key="1">
    <source>
        <dbReference type="ARBA" id="ARBA00023136"/>
    </source>
</evidence>
<accession>A0A3M7T262</accession>
<dbReference type="AlphaFoldDB" id="A0A3M7T262"/>
<reference evidence="3 4" key="1">
    <citation type="journal article" date="2018" name="Sci. Rep.">
        <title>Genomic signatures of local adaptation to the degree of environmental predictability in rotifers.</title>
        <authorList>
            <person name="Franch-Gras L."/>
            <person name="Hahn C."/>
            <person name="Garcia-Roger E.M."/>
            <person name="Carmona M.J."/>
            <person name="Serra M."/>
            <person name="Gomez A."/>
        </authorList>
    </citation>
    <scope>NUCLEOTIDE SEQUENCE [LARGE SCALE GENOMIC DNA]</scope>
    <source>
        <strain evidence="3">HYR1</strain>
    </source>
</reference>
<evidence type="ECO:0000313" key="4">
    <source>
        <dbReference type="Proteomes" id="UP000276133"/>
    </source>
</evidence>
<feature type="transmembrane region" description="Helical" evidence="2">
    <location>
        <begin position="387"/>
        <end position="404"/>
    </location>
</feature>
<organism evidence="3 4">
    <name type="scientific">Brachionus plicatilis</name>
    <name type="common">Marine rotifer</name>
    <name type="synonym">Brachionus muelleri</name>
    <dbReference type="NCBI Taxonomy" id="10195"/>
    <lineage>
        <taxon>Eukaryota</taxon>
        <taxon>Metazoa</taxon>
        <taxon>Spiralia</taxon>
        <taxon>Gnathifera</taxon>
        <taxon>Rotifera</taxon>
        <taxon>Eurotatoria</taxon>
        <taxon>Monogononta</taxon>
        <taxon>Pseudotrocha</taxon>
        <taxon>Ploima</taxon>
        <taxon>Brachionidae</taxon>
        <taxon>Brachionus</taxon>
    </lineage>
</organism>
<gene>
    <name evidence="3" type="ORF">BpHYR1_030398</name>
</gene>
<dbReference type="GO" id="GO:0016020">
    <property type="term" value="C:membrane"/>
    <property type="evidence" value="ECO:0007669"/>
    <property type="project" value="GOC"/>
</dbReference>